<gene>
    <name evidence="1" type="ORF">ACFO1S_02485</name>
</gene>
<dbReference type="EMBL" id="JBHSED010000003">
    <property type="protein sequence ID" value="MFC4302307.1"/>
    <property type="molecule type" value="Genomic_DNA"/>
</dbReference>
<dbReference type="SUPFAM" id="SSF51735">
    <property type="entry name" value="NAD(P)-binding Rossmann-fold domains"/>
    <property type="match status" value="1"/>
</dbReference>
<proteinExistence type="predicted"/>
<dbReference type="InterPro" id="IPR052184">
    <property type="entry name" value="SDR_enzymes"/>
</dbReference>
<evidence type="ECO:0000313" key="1">
    <source>
        <dbReference type="EMBL" id="MFC4302307.1"/>
    </source>
</evidence>
<dbReference type="Pfam" id="PF00106">
    <property type="entry name" value="adh_short"/>
    <property type="match status" value="1"/>
</dbReference>
<dbReference type="Proteomes" id="UP001595755">
    <property type="component" value="Unassembled WGS sequence"/>
</dbReference>
<accession>A0ABV8S5Y1</accession>
<protein>
    <submittedName>
        <fullName evidence="1">SDR family NAD(P)-dependent oxidoreductase</fullName>
    </submittedName>
</protein>
<keyword evidence="2" id="KW-1185">Reference proteome</keyword>
<organism evidence="1 2">
    <name type="scientific">Cohnella boryungensis</name>
    <dbReference type="NCBI Taxonomy" id="768479"/>
    <lineage>
        <taxon>Bacteria</taxon>
        <taxon>Bacillati</taxon>
        <taxon>Bacillota</taxon>
        <taxon>Bacilli</taxon>
        <taxon>Bacillales</taxon>
        <taxon>Paenibacillaceae</taxon>
        <taxon>Cohnella</taxon>
    </lineage>
</organism>
<comment type="caution">
    <text evidence="1">The sequence shown here is derived from an EMBL/GenBank/DDBJ whole genome shotgun (WGS) entry which is preliminary data.</text>
</comment>
<dbReference type="PANTHER" id="PTHR45458:SF1">
    <property type="entry name" value="SHORT CHAIN DEHYDROGENASE"/>
    <property type="match status" value="1"/>
</dbReference>
<dbReference type="InterPro" id="IPR002347">
    <property type="entry name" value="SDR_fam"/>
</dbReference>
<sequence length="241" mass="26590">MKKYASVTGADRGLGLELCRQLLAKGYSVFAGKYISDGEELTALQAEYPEQLFAVPLDVGNDDSVKAFAAEIRSKTDKLELLINNAAIIGNDRKNSILDEELDIDDMLRTFNVTGLGSLRVTNALIEPLLGGDGKLIVNVSSEAGSINQSWRTGFYGYCMAKTAMNMHSTITYNRIKELGGHVLDLHPGWMQGKLSGKLDTTADLTPEFAAQKLMDIIGRYRTYQTNQPAFLDYLGRKLPW</sequence>
<dbReference type="RefSeq" id="WP_204600818.1">
    <property type="nucleotide sequence ID" value="NZ_JBHSED010000003.1"/>
</dbReference>
<dbReference type="Gene3D" id="3.40.50.720">
    <property type="entry name" value="NAD(P)-binding Rossmann-like Domain"/>
    <property type="match status" value="1"/>
</dbReference>
<dbReference type="PANTHER" id="PTHR45458">
    <property type="entry name" value="SHORT-CHAIN DEHYDROGENASE/REDUCTASE SDR"/>
    <property type="match status" value="1"/>
</dbReference>
<reference evidence="2" key="1">
    <citation type="journal article" date="2019" name="Int. J. Syst. Evol. Microbiol.">
        <title>The Global Catalogue of Microorganisms (GCM) 10K type strain sequencing project: providing services to taxonomists for standard genome sequencing and annotation.</title>
        <authorList>
            <consortium name="The Broad Institute Genomics Platform"/>
            <consortium name="The Broad Institute Genome Sequencing Center for Infectious Disease"/>
            <person name="Wu L."/>
            <person name="Ma J."/>
        </authorList>
    </citation>
    <scope>NUCLEOTIDE SEQUENCE [LARGE SCALE GENOMIC DNA]</scope>
    <source>
        <strain evidence="2">CGMCC 4.1641</strain>
    </source>
</reference>
<dbReference type="InterPro" id="IPR036291">
    <property type="entry name" value="NAD(P)-bd_dom_sf"/>
</dbReference>
<name>A0ABV8S5Y1_9BACL</name>
<evidence type="ECO:0000313" key="2">
    <source>
        <dbReference type="Proteomes" id="UP001595755"/>
    </source>
</evidence>
<dbReference type="PRINTS" id="PR00081">
    <property type="entry name" value="GDHRDH"/>
</dbReference>